<dbReference type="GeneID" id="78508462"/>
<dbReference type="InterPro" id="IPR008681">
    <property type="entry name" value="Neg-reg_MecA"/>
</dbReference>
<comment type="caution">
    <text evidence="3">The sequence shown here is derived from an EMBL/GenBank/DDBJ whole genome shotgun (WGS) entry which is preliminary data.</text>
</comment>
<dbReference type="Gene3D" id="3.30.70.1950">
    <property type="match status" value="1"/>
</dbReference>
<evidence type="ECO:0000313" key="4">
    <source>
        <dbReference type="Proteomes" id="UP000050949"/>
    </source>
</evidence>
<dbReference type="PANTHER" id="PTHR39161">
    <property type="entry name" value="ADAPTER PROTEIN MECA"/>
    <property type="match status" value="1"/>
</dbReference>
<feature type="compositionally biased region" description="Basic and acidic residues" evidence="2">
    <location>
        <begin position="88"/>
        <end position="98"/>
    </location>
</feature>
<comment type="similarity">
    <text evidence="1">Belongs to the MecA family.</text>
</comment>
<proteinExistence type="inferred from homology"/>
<dbReference type="InterPro" id="IPR038471">
    <property type="entry name" value="MecA_C_sf"/>
</dbReference>
<gene>
    <name evidence="3" type="ORF">FC91_GL000851</name>
</gene>
<evidence type="ECO:0000256" key="1">
    <source>
        <dbReference type="ARBA" id="ARBA00005397"/>
    </source>
</evidence>
<dbReference type="PANTHER" id="PTHR39161:SF1">
    <property type="entry name" value="ADAPTER PROTEIN MECA 1"/>
    <property type="match status" value="1"/>
</dbReference>
<dbReference type="PATRIC" id="fig|1122147.4.peg.879"/>
<dbReference type="RefSeq" id="WP_051225091.1">
    <property type="nucleotide sequence ID" value="NZ_AUEH01000002.1"/>
</dbReference>
<feature type="compositionally biased region" description="Polar residues" evidence="2">
    <location>
        <begin position="120"/>
        <end position="134"/>
    </location>
</feature>
<name>A0A0R1XGH1_9LACO</name>
<feature type="region of interest" description="Disordered" evidence="2">
    <location>
        <begin position="77"/>
        <end position="134"/>
    </location>
</feature>
<protein>
    <submittedName>
        <fullName evidence="3">Adaptor protein</fullName>
    </submittedName>
</protein>
<accession>A0A0R1XGH1</accession>
<dbReference type="OrthoDB" id="2360201at2"/>
<evidence type="ECO:0000256" key="2">
    <source>
        <dbReference type="SAM" id="MobiDB-lite"/>
    </source>
</evidence>
<dbReference type="AlphaFoldDB" id="A0A0R1XGH1"/>
<dbReference type="EMBL" id="AZFW01000016">
    <property type="protein sequence ID" value="KRM29274.1"/>
    <property type="molecule type" value="Genomic_DNA"/>
</dbReference>
<dbReference type="eggNOG" id="COG4862">
    <property type="taxonomic scope" value="Bacteria"/>
</dbReference>
<reference evidence="3 4" key="1">
    <citation type="journal article" date="2015" name="Genome Announc.">
        <title>Expanding the biotechnology potential of lactobacilli through comparative genomics of 213 strains and associated genera.</title>
        <authorList>
            <person name="Sun Z."/>
            <person name="Harris H.M."/>
            <person name="McCann A."/>
            <person name="Guo C."/>
            <person name="Argimon S."/>
            <person name="Zhang W."/>
            <person name="Yang X."/>
            <person name="Jeffery I.B."/>
            <person name="Cooney J.C."/>
            <person name="Kagawa T.F."/>
            <person name="Liu W."/>
            <person name="Song Y."/>
            <person name="Salvetti E."/>
            <person name="Wrobel A."/>
            <person name="Rasinkangas P."/>
            <person name="Parkhill J."/>
            <person name="Rea M.C."/>
            <person name="O'Sullivan O."/>
            <person name="Ritari J."/>
            <person name="Douillard F.P."/>
            <person name="Paul Ross R."/>
            <person name="Yang R."/>
            <person name="Briner A.E."/>
            <person name="Felis G.E."/>
            <person name="de Vos W.M."/>
            <person name="Barrangou R."/>
            <person name="Klaenhammer T.R."/>
            <person name="Caufield P.W."/>
            <person name="Cui Y."/>
            <person name="Zhang H."/>
            <person name="O'Toole P.W."/>
        </authorList>
    </citation>
    <scope>NUCLEOTIDE SEQUENCE [LARGE SCALE GENOMIC DNA]</scope>
    <source>
        <strain evidence="3 4">DSM 16991</strain>
    </source>
</reference>
<dbReference type="Pfam" id="PF05389">
    <property type="entry name" value="MecA"/>
    <property type="match status" value="1"/>
</dbReference>
<sequence length="248" mass="28369">MEMERINNNTIRVILGSEDLAERGVTVLDLLGNRKQIERFFYSILEEVDKDHTFVSNDAVTFQVMPNKNGLELLISKGDRDEEDDDDQNHGRRRHDDRPSDEDVSEFVKRQLGGYDDDSSAQSQVSTPGANRSRYGNQPFTKVLAFDDFEDIVALADVLNDDEVDVDLYSYKNKYYLVFTMPDQDLLDMTREDYLAVANEYGQEVQNVTPELLSEHGKQLMAKSALHQVAHFFGPQPKKPKKRAKASK</sequence>
<evidence type="ECO:0000313" key="3">
    <source>
        <dbReference type="EMBL" id="KRM29274.1"/>
    </source>
</evidence>
<dbReference type="PIRSF" id="PIRSF029008">
    <property type="entry name" value="MecA"/>
    <property type="match status" value="1"/>
</dbReference>
<dbReference type="Proteomes" id="UP000050949">
    <property type="component" value="Unassembled WGS sequence"/>
</dbReference>
<organism evidence="3 4">
    <name type="scientific">Schleiferilactobacillus harbinensis DSM 16991</name>
    <dbReference type="NCBI Taxonomy" id="1122147"/>
    <lineage>
        <taxon>Bacteria</taxon>
        <taxon>Bacillati</taxon>
        <taxon>Bacillota</taxon>
        <taxon>Bacilli</taxon>
        <taxon>Lactobacillales</taxon>
        <taxon>Lactobacillaceae</taxon>
        <taxon>Schleiferilactobacillus</taxon>
    </lineage>
</organism>